<dbReference type="AlphaFoldDB" id="A0A1B7L6R7"/>
<dbReference type="Proteomes" id="UP000078225">
    <property type="component" value="Unassembled WGS sequence"/>
</dbReference>
<keyword evidence="2" id="KW-1185">Reference proteome</keyword>
<proteinExistence type="predicted"/>
<organism evidence="1 2">
    <name type="scientific">Mangrovibacter phragmitis</name>
    <dbReference type="NCBI Taxonomy" id="1691903"/>
    <lineage>
        <taxon>Bacteria</taxon>
        <taxon>Pseudomonadati</taxon>
        <taxon>Pseudomonadota</taxon>
        <taxon>Gammaproteobacteria</taxon>
        <taxon>Enterobacterales</taxon>
        <taxon>Enterobacteriaceae</taxon>
        <taxon>Mangrovibacter</taxon>
    </lineage>
</organism>
<reference evidence="2" key="1">
    <citation type="submission" date="2016-05" db="EMBL/GenBank/DDBJ databases">
        <authorList>
            <person name="Behera P."/>
            <person name="Vaishampayan P."/>
            <person name="Singh N."/>
            <person name="Raina V."/>
            <person name="Suar M."/>
            <person name="Pattnaik A."/>
            <person name="Rastogi G."/>
        </authorList>
    </citation>
    <scope>NUCLEOTIDE SEQUENCE [LARGE SCALE GENOMIC DNA]</scope>
    <source>
        <strain evidence="2">MP23</strain>
    </source>
</reference>
<sequence length="75" mass="8191">MKDVLVFFDNQPVKVVNVTAPEKTILCECVSGEAVELDIMVAGIHSITGDHKKICIATDRELNPDEIVIAVDLLL</sequence>
<evidence type="ECO:0000313" key="1">
    <source>
        <dbReference type="EMBL" id="OAT78089.1"/>
    </source>
</evidence>
<comment type="caution">
    <text evidence="1">The sequence shown here is derived from an EMBL/GenBank/DDBJ whole genome shotgun (WGS) entry which is preliminary data.</text>
</comment>
<protein>
    <submittedName>
        <fullName evidence="1">Uncharacterized protein</fullName>
    </submittedName>
</protein>
<evidence type="ECO:0000313" key="2">
    <source>
        <dbReference type="Proteomes" id="UP000078225"/>
    </source>
</evidence>
<gene>
    <name evidence="1" type="ORF">A9B99_18260</name>
</gene>
<name>A0A1B7L6R7_9ENTR</name>
<accession>A0A1B7L6R7</accession>
<dbReference type="RefSeq" id="WP_064595684.1">
    <property type="nucleotide sequence ID" value="NZ_JBDJAE010000003.1"/>
</dbReference>
<dbReference type="EMBL" id="LYRP01000002">
    <property type="protein sequence ID" value="OAT78089.1"/>
    <property type="molecule type" value="Genomic_DNA"/>
</dbReference>
<dbReference type="OrthoDB" id="6576015at2"/>